<feature type="transmembrane region" description="Helical" evidence="7">
    <location>
        <begin position="88"/>
        <end position="108"/>
    </location>
</feature>
<evidence type="ECO:0000256" key="2">
    <source>
        <dbReference type="ARBA" id="ARBA00006464"/>
    </source>
</evidence>
<evidence type="ECO:0000256" key="3">
    <source>
        <dbReference type="ARBA" id="ARBA00022679"/>
    </source>
</evidence>
<evidence type="ECO:0000256" key="6">
    <source>
        <dbReference type="ARBA" id="ARBA00023136"/>
    </source>
</evidence>
<dbReference type="PANTHER" id="PTHR30576:SF10">
    <property type="entry name" value="SLL5057 PROTEIN"/>
    <property type="match status" value="1"/>
</dbReference>
<sequence length="519" mass="56688">MVDGGEGVTASRYLETGAGLEAGDESSSQLRLVDEVSPQHNSRSKWEHCYVSRLRIIDAVIVAGAVAAAQVVRFGTEAQSVATNTISGFSYTMMSVALAGLWIAMLVIHRTRSTRVIGAGAEEYRRIGVATFQLFGLIAMISLLFRIDIARGYLAIAFPLGLVGLMLGRWSMRKVVTHKRRQGDCHTSVLVVGNRESVLTMTRNFERDSASGYRVVGVCVPGYGHREEEHVVVDGRAIPVLGNEYSVVDALRSCGADTVVVTATEQLGHDGIRGLVWDLEPLNVDLVVAPGVVDVAGPRLVMRPVAGFPLIHVEKPRYHGAKRFGKTAFDMCFALAALIALSPVMLIAAIAVKTTSKGPVLYKSERMGINGRPFPMLKFRTMVDGADKQVSALLGQNEGAGVLFKMKDDPRITPVGKFLRKYSLDELPQFVNVLRREMSVVGPRPPLRREVEAYDGTVRRRMLVKPGLTGLWQVSGRSDLSWDETVRLDLSYVENWSMMQDVLIVGKTVRAVTAGSGAY</sequence>
<evidence type="ECO:0000256" key="4">
    <source>
        <dbReference type="ARBA" id="ARBA00022692"/>
    </source>
</evidence>
<evidence type="ECO:0000256" key="5">
    <source>
        <dbReference type="ARBA" id="ARBA00022989"/>
    </source>
</evidence>
<dbReference type="InterPro" id="IPR003362">
    <property type="entry name" value="Bact_transf"/>
</dbReference>
<dbReference type="GO" id="GO:0016780">
    <property type="term" value="F:phosphotransferase activity, for other substituted phosphate groups"/>
    <property type="evidence" value="ECO:0007669"/>
    <property type="project" value="TreeGrafter"/>
</dbReference>
<evidence type="ECO:0000259" key="8">
    <source>
        <dbReference type="Pfam" id="PF02397"/>
    </source>
</evidence>
<feature type="transmembrane region" description="Helical" evidence="7">
    <location>
        <begin position="332"/>
        <end position="352"/>
    </location>
</feature>
<dbReference type="RefSeq" id="WP_081187089.1">
    <property type="nucleotide sequence ID" value="NZ_AP024181.1"/>
</dbReference>
<keyword evidence="6 7" id="KW-0472">Membrane</keyword>
<protein>
    <submittedName>
        <fullName evidence="10">Exopolysaccharide biosynthesis polyprenyl glycosylphosphotransferase</fullName>
    </submittedName>
</protein>
<keyword evidence="5 7" id="KW-1133">Transmembrane helix</keyword>
<evidence type="ECO:0000256" key="1">
    <source>
        <dbReference type="ARBA" id="ARBA00004141"/>
    </source>
</evidence>
<evidence type="ECO:0000313" key="12">
    <source>
        <dbReference type="Proteomes" id="UP000603463"/>
    </source>
</evidence>
<evidence type="ECO:0000313" key="11">
    <source>
        <dbReference type="EMBL" id="NKW44311.1"/>
    </source>
</evidence>
<reference evidence="9" key="1">
    <citation type="submission" date="2019-11" db="EMBL/GenBank/DDBJ databases">
        <title>Spread of Macrolides and rifampicin resistant Rhodococcus equi in clinical isolates in the USA.</title>
        <authorList>
            <person name="Alvarez-Narvaez S."/>
            <person name="Huber L."/>
            <person name="Cohen N.D."/>
            <person name="Slovis N."/>
            <person name="Greiter M."/>
            <person name="Giguere S."/>
            <person name="Hart K."/>
        </authorList>
    </citation>
    <scope>NUCLEOTIDE SEQUENCE</scope>
    <source>
        <strain evidence="9">Lh_17</strain>
    </source>
</reference>
<dbReference type="Pfam" id="PF13727">
    <property type="entry name" value="CoA_binding_3"/>
    <property type="match status" value="1"/>
</dbReference>
<dbReference type="Proteomes" id="UP000603463">
    <property type="component" value="Unassembled WGS sequence"/>
</dbReference>
<dbReference type="EMBL" id="WVDC01000018">
    <property type="protein sequence ID" value="NKW44311.1"/>
    <property type="molecule type" value="Genomic_DNA"/>
</dbReference>
<feature type="transmembrane region" description="Helical" evidence="7">
    <location>
        <begin position="129"/>
        <end position="147"/>
    </location>
</feature>
<comment type="caution">
    <text evidence="10">The sequence shown here is derived from an EMBL/GenBank/DDBJ whole genome shotgun (WGS) entry which is preliminary data.</text>
</comment>
<dbReference type="EMBL" id="WUXR01000020">
    <property type="protein sequence ID" value="MBM4568469.1"/>
    <property type="molecule type" value="Genomic_DNA"/>
</dbReference>
<organism evidence="10 12">
    <name type="scientific">Rhodococcus hoagii</name>
    <name type="common">Corynebacterium equii</name>
    <dbReference type="NCBI Taxonomy" id="43767"/>
    <lineage>
        <taxon>Bacteria</taxon>
        <taxon>Bacillati</taxon>
        <taxon>Actinomycetota</taxon>
        <taxon>Actinomycetes</taxon>
        <taxon>Mycobacteriales</taxon>
        <taxon>Nocardiaceae</taxon>
        <taxon>Prescottella</taxon>
    </lineage>
</organism>
<comment type="subcellular location">
    <subcellularLocation>
        <location evidence="1">Membrane</location>
        <topology evidence="1">Multi-pass membrane protein</topology>
    </subcellularLocation>
</comment>
<evidence type="ECO:0000313" key="10">
    <source>
        <dbReference type="EMBL" id="NKT79068.1"/>
    </source>
</evidence>
<feature type="transmembrane region" description="Helical" evidence="7">
    <location>
        <begin position="153"/>
        <end position="172"/>
    </location>
</feature>
<comment type="similarity">
    <text evidence="2">Belongs to the bacterial sugar transferase family.</text>
</comment>
<evidence type="ECO:0000313" key="9">
    <source>
        <dbReference type="EMBL" id="MBM4568469.1"/>
    </source>
</evidence>
<proteinExistence type="inferred from homology"/>
<keyword evidence="3" id="KW-0808">Transferase</keyword>
<reference evidence="10" key="2">
    <citation type="journal article" date="2020" name="Environ. Microbiol.">
        <title>The novel and transferable erm(51) gene confers Macrolides, Lincosamides, and Streptogramins B (MLSB) resistance to clonal Rhodococcus equi in the environment.</title>
        <authorList>
            <person name="Huber L."/>
            <person name="Giguere S."/>
            <person name="Slovis N.M."/>
            <person name="Alvarez-Narvaez S."/>
            <person name="Hart K.A."/>
            <person name="Greiter M."/>
            <person name="Morris E.R.A."/>
            <person name="Cohen N.D."/>
        </authorList>
    </citation>
    <scope>NUCLEOTIDE SEQUENCE</scope>
    <source>
        <strain evidence="10">Lh_116_1</strain>
        <strain evidence="11">Lh_16_1</strain>
    </source>
</reference>
<name>A0A9Q2URX2_RHOHA</name>
<dbReference type="PANTHER" id="PTHR30576">
    <property type="entry name" value="COLANIC BIOSYNTHESIS UDP-GLUCOSE LIPID CARRIER TRANSFERASE"/>
    <property type="match status" value="1"/>
</dbReference>
<keyword evidence="4 7" id="KW-0812">Transmembrane</keyword>
<dbReference type="GO" id="GO:0016020">
    <property type="term" value="C:membrane"/>
    <property type="evidence" value="ECO:0007669"/>
    <property type="project" value="UniProtKB-SubCell"/>
</dbReference>
<feature type="transmembrane region" description="Helical" evidence="7">
    <location>
        <begin position="56"/>
        <end position="76"/>
    </location>
</feature>
<dbReference type="Proteomes" id="UP000608063">
    <property type="component" value="Unassembled WGS sequence"/>
</dbReference>
<feature type="domain" description="Bacterial sugar transferase" evidence="8">
    <location>
        <begin position="326"/>
        <end position="512"/>
    </location>
</feature>
<gene>
    <name evidence="9" type="ORF">GS441_24565</name>
    <name evidence="10" type="ORF">GS882_13235</name>
    <name evidence="11" type="ORF">GS947_22785</name>
</gene>
<dbReference type="AlphaFoldDB" id="A0A9Q2URX2"/>
<dbReference type="Pfam" id="PF02397">
    <property type="entry name" value="Bac_transf"/>
    <property type="match status" value="1"/>
</dbReference>
<dbReference type="InterPro" id="IPR017475">
    <property type="entry name" value="EPS_sugar_tfrase"/>
</dbReference>
<dbReference type="NCBIfam" id="TIGR03025">
    <property type="entry name" value="EPS_sugtrans"/>
    <property type="match status" value="1"/>
</dbReference>
<dbReference type="EMBL" id="WVBC01000030">
    <property type="protein sequence ID" value="NKT79068.1"/>
    <property type="molecule type" value="Genomic_DNA"/>
</dbReference>
<evidence type="ECO:0000256" key="7">
    <source>
        <dbReference type="SAM" id="Phobius"/>
    </source>
</evidence>
<dbReference type="Proteomes" id="UP000808906">
    <property type="component" value="Unassembled WGS sequence"/>
</dbReference>
<accession>A0A9Q2URX2</accession>